<sequence length="147" mass="17391">MTSQELKQKLEAIKWLDNEIQGLQLEMQYLDEKLFKKSTLTQASVQTSRINHVENKIVNILELKENIQKRLDRVIKERLYTVGLIDKLSDPLERAVLRMCYVNHLEIWEIEDSISKSKTTIYRIKRKGVENLAKILQTQKIRDDPLQ</sequence>
<dbReference type="Pfam" id="PF07374">
    <property type="entry name" value="DUF1492"/>
    <property type="match status" value="1"/>
</dbReference>
<reference evidence="2 3" key="1">
    <citation type="submission" date="2013-12" db="EMBL/GenBank/DDBJ databases">
        <title>A Varibaculum cambriense genome reconstructed from a premature infant gut community with otherwise low bacterial novelty that shifts toward anaerobic metabolism during the third week of life.</title>
        <authorList>
            <person name="Brown C.T."/>
            <person name="Sharon I."/>
            <person name="Thomas B.C."/>
            <person name="Castelle C.J."/>
            <person name="Morowitz M.J."/>
            <person name="Banfield J.F."/>
        </authorList>
    </citation>
    <scope>NUCLEOTIDE SEQUENCE [LARGE SCALE GENOMIC DNA]</scope>
    <source>
        <strain evidence="3">DORA_7</strain>
    </source>
</reference>
<organism evidence="2 3">
    <name type="scientific">Streptococcus anginosus DORA_7</name>
    <dbReference type="NCBI Taxonomy" id="1403946"/>
    <lineage>
        <taxon>Bacteria</taxon>
        <taxon>Bacillati</taxon>
        <taxon>Bacillota</taxon>
        <taxon>Bacilli</taxon>
        <taxon>Lactobacillales</taxon>
        <taxon>Streptococcaceae</taxon>
        <taxon>Streptococcus</taxon>
        <taxon>Streptococcus anginosus group</taxon>
    </lineage>
</organism>
<proteinExistence type="predicted"/>
<dbReference type="InterPro" id="IPR010861">
    <property type="entry name" value="DUF1492"/>
</dbReference>
<name>W1TUG1_STRAP</name>
<evidence type="ECO:0000313" key="2">
    <source>
        <dbReference type="EMBL" id="ETI83934.1"/>
    </source>
</evidence>
<gene>
    <name evidence="2" type="ORF">Q615_SPAC00135G0028</name>
</gene>
<evidence type="ECO:0000256" key="1">
    <source>
        <dbReference type="SAM" id="Coils"/>
    </source>
</evidence>
<dbReference type="Proteomes" id="UP000018846">
    <property type="component" value="Unassembled WGS sequence"/>
</dbReference>
<keyword evidence="1" id="KW-0175">Coiled coil</keyword>
<evidence type="ECO:0000313" key="3">
    <source>
        <dbReference type="Proteomes" id="UP000018846"/>
    </source>
</evidence>
<feature type="coiled-coil region" evidence="1">
    <location>
        <begin position="50"/>
        <end position="77"/>
    </location>
</feature>
<comment type="caution">
    <text evidence="2">The sequence shown here is derived from an EMBL/GenBank/DDBJ whole genome shotgun (WGS) entry which is preliminary data.</text>
</comment>
<protein>
    <submittedName>
        <fullName evidence="2">Phage protein</fullName>
    </submittedName>
</protein>
<dbReference type="EMBL" id="AZMF01000135">
    <property type="protein sequence ID" value="ETI83934.1"/>
    <property type="molecule type" value="Genomic_DNA"/>
</dbReference>
<accession>W1TUG1</accession>
<dbReference type="AlphaFoldDB" id="W1TUG1"/>